<comment type="caution">
    <text evidence="9">The sequence shown here is derived from an EMBL/GenBank/DDBJ whole genome shotgun (WGS) entry which is preliminary data.</text>
</comment>
<dbReference type="Proteomes" id="UP000578449">
    <property type="component" value="Unassembled WGS sequence"/>
</dbReference>
<feature type="transmembrane region" description="Helical" evidence="7">
    <location>
        <begin position="477"/>
        <end position="498"/>
    </location>
</feature>
<feature type="transmembrane region" description="Helical" evidence="7">
    <location>
        <begin position="21"/>
        <end position="43"/>
    </location>
</feature>
<feature type="transmembrane region" description="Helical" evidence="7">
    <location>
        <begin position="424"/>
        <end position="456"/>
    </location>
</feature>
<dbReference type="Pfam" id="PF02687">
    <property type="entry name" value="FtsX"/>
    <property type="match status" value="2"/>
</dbReference>
<dbReference type="AlphaFoldDB" id="A0A840PH85"/>
<evidence type="ECO:0000256" key="4">
    <source>
        <dbReference type="ARBA" id="ARBA00022989"/>
    </source>
</evidence>
<feature type="domain" description="ABC3 transporter permease C-terminal" evidence="8">
    <location>
        <begin position="257"/>
        <end position="375"/>
    </location>
</feature>
<dbReference type="InterPro" id="IPR050250">
    <property type="entry name" value="Macrolide_Exporter_MacB"/>
</dbReference>
<keyword evidence="10" id="KW-1185">Reference proteome</keyword>
<feature type="domain" description="ABC3 transporter permease C-terminal" evidence="8">
    <location>
        <begin position="689"/>
        <end position="804"/>
    </location>
</feature>
<evidence type="ECO:0000313" key="10">
    <source>
        <dbReference type="Proteomes" id="UP000578449"/>
    </source>
</evidence>
<gene>
    <name evidence="9" type="ORF">HNP84_006244</name>
</gene>
<comment type="similarity">
    <text evidence="6">Belongs to the ABC-4 integral membrane protein family.</text>
</comment>
<keyword evidence="4 7" id="KW-1133">Transmembrane helix</keyword>
<keyword evidence="2" id="KW-1003">Cell membrane</keyword>
<dbReference type="GO" id="GO:0005886">
    <property type="term" value="C:plasma membrane"/>
    <property type="evidence" value="ECO:0007669"/>
    <property type="project" value="UniProtKB-SubCell"/>
</dbReference>
<keyword evidence="3 7" id="KW-0812">Transmembrane</keyword>
<name>A0A840PH85_9ACTN</name>
<evidence type="ECO:0000256" key="6">
    <source>
        <dbReference type="ARBA" id="ARBA00038076"/>
    </source>
</evidence>
<keyword evidence="5 7" id="KW-0472">Membrane</keyword>
<feature type="transmembrane region" description="Helical" evidence="7">
    <location>
        <begin position="253"/>
        <end position="278"/>
    </location>
</feature>
<dbReference type="InterPro" id="IPR003838">
    <property type="entry name" value="ABC3_permease_C"/>
</dbReference>
<feature type="transmembrane region" description="Helical" evidence="7">
    <location>
        <begin position="345"/>
        <end position="368"/>
    </location>
</feature>
<feature type="transmembrane region" description="Helical" evidence="7">
    <location>
        <begin position="729"/>
        <end position="757"/>
    </location>
</feature>
<dbReference type="PANTHER" id="PTHR30572">
    <property type="entry name" value="MEMBRANE COMPONENT OF TRANSPORTER-RELATED"/>
    <property type="match status" value="1"/>
</dbReference>
<organism evidence="9 10">
    <name type="scientific">Thermocatellispora tengchongensis</name>
    <dbReference type="NCBI Taxonomy" id="1073253"/>
    <lineage>
        <taxon>Bacteria</taxon>
        <taxon>Bacillati</taxon>
        <taxon>Actinomycetota</taxon>
        <taxon>Actinomycetes</taxon>
        <taxon>Streptosporangiales</taxon>
        <taxon>Streptosporangiaceae</taxon>
        <taxon>Thermocatellispora</taxon>
    </lineage>
</organism>
<accession>A0A840PH85</accession>
<evidence type="ECO:0000256" key="1">
    <source>
        <dbReference type="ARBA" id="ARBA00004651"/>
    </source>
</evidence>
<evidence type="ECO:0000256" key="3">
    <source>
        <dbReference type="ARBA" id="ARBA00022692"/>
    </source>
</evidence>
<evidence type="ECO:0000313" key="9">
    <source>
        <dbReference type="EMBL" id="MBB5136497.1"/>
    </source>
</evidence>
<dbReference type="GO" id="GO:0022857">
    <property type="term" value="F:transmembrane transporter activity"/>
    <property type="evidence" value="ECO:0007669"/>
    <property type="project" value="TreeGrafter"/>
</dbReference>
<dbReference type="EMBL" id="JACHGN010000014">
    <property type="protein sequence ID" value="MBB5136497.1"/>
    <property type="molecule type" value="Genomic_DNA"/>
</dbReference>
<feature type="transmembrane region" description="Helical" evidence="7">
    <location>
        <begin position="396"/>
        <end position="418"/>
    </location>
</feature>
<feature type="transmembrane region" description="Helical" evidence="7">
    <location>
        <begin position="299"/>
        <end position="325"/>
    </location>
</feature>
<reference evidence="9 10" key="1">
    <citation type="submission" date="2020-08" db="EMBL/GenBank/DDBJ databases">
        <title>Genomic Encyclopedia of Type Strains, Phase IV (KMG-IV): sequencing the most valuable type-strain genomes for metagenomic binning, comparative biology and taxonomic classification.</title>
        <authorList>
            <person name="Goeker M."/>
        </authorList>
    </citation>
    <scope>NUCLEOTIDE SEQUENCE [LARGE SCALE GENOMIC DNA]</scope>
    <source>
        <strain evidence="9 10">DSM 45615</strain>
    </source>
</reference>
<evidence type="ECO:0000256" key="7">
    <source>
        <dbReference type="SAM" id="Phobius"/>
    </source>
</evidence>
<dbReference type="RefSeq" id="WP_185053369.1">
    <property type="nucleotide sequence ID" value="NZ_BAABIX010000011.1"/>
</dbReference>
<evidence type="ECO:0000256" key="5">
    <source>
        <dbReference type="ARBA" id="ARBA00023136"/>
    </source>
</evidence>
<comment type="subcellular location">
    <subcellularLocation>
        <location evidence="1">Cell membrane</location>
        <topology evidence="1">Multi-pass membrane protein</topology>
    </subcellularLocation>
</comment>
<protein>
    <submittedName>
        <fullName evidence="9">Putative ABC transport system permease protein</fullName>
    </submittedName>
</protein>
<feature type="transmembrane region" description="Helical" evidence="7">
    <location>
        <begin position="777"/>
        <end position="797"/>
    </location>
</feature>
<evidence type="ECO:0000256" key="2">
    <source>
        <dbReference type="ARBA" id="ARBA00022475"/>
    </source>
</evidence>
<proteinExistence type="inferred from homology"/>
<dbReference type="PANTHER" id="PTHR30572:SF4">
    <property type="entry name" value="ABC TRANSPORTER PERMEASE YTRF"/>
    <property type="match status" value="1"/>
</dbReference>
<evidence type="ECO:0000259" key="8">
    <source>
        <dbReference type="Pfam" id="PF02687"/>
    </source>
</evidence>
<feature type="transmembrane region" description="Helical" evidence="7">
    <location>
        <begin position="681"/>
        <end position="708"/>
    </location>
</feature>
<sequence length="806" mass="81069">MLRRRGVPVALASVRERWTAFAGSFVALCLGVAIVTAAGLAYVSAEPRVPDRLAGAPVLVRAPTPVQPDGVFAPDRAWPPEEAEALARRLAGVPGVAAAVADRSFYAQAVIGGRPVGLRADLQGHGWAAAALGPYRLASGTPPAGERDVVVDRELGLRAGEPVTLLTAAGPAAYRVSGTVDGPGFYVSDAAAARLAGGVRVIGLVTEPGADPAAVEAAARAAAGTRGTVLAGDARAAVEPKHDSRTRWIGTQVLAGMAALAAFVSVFIVASTFAFGVAQRRREFGLLRAIGATPRQVRVMMYGEALAVGTVAGAAGAALGIAAASPMGGLLVAAGFEPPGFEVRVAAWPPAAAFAVGLVVALLGTWAASRRAARVRPLEALREAAVDERPMPRSRWIFGIAFTAGGVVLSVLTVSAGAEAMFNYGIYTAMALIVGLTLLAPAVVPPLAHALTWPLGRARGATGMLVRENARVAARRTASTAAPVLATVGFAMLITSMVQTTAAAFAAGRGAAVSAAAVVAPDGTPGLSDAAVAAAGAVAGLPGTVYHGDTPLDALGLTPGALRVARDLRAVAGDLGRLRGDTVAVASRPAGELGLRPGDTLPVTFDDGRTVPLTVVAVTSGAPASLLLPRDTLRAHDPSALTAEAYVAGGATPPALPPELGARVLSVAAYAASADAEEDRLVWTFTLVLVGMSAGYTAVAIGNTLLMATSGRRRDFAVLSLSGATVRQVLAAVAGESALVVTLGTLLGALAALPALLGLRAGLAELAGAPVELVLPWPLLAGIVAACLLLALAASVLPARLAVRRR</sequence>